<keyword evidence="2" id="KW-1185">Reference proteome</keyword>
<accession>A0A9P4NVE1</accession>
<name>A0A9P4NVE1_9PEZI</name>
<dbReference type="InterPro" id="IPR017946">
    <property type="entry name" value="PLC-like_Pdiesterase_TIM-brl"/>
</dbReference>
<comment type="caution">
    <text evidence="1">The sequence shown here is derived from an EMBL/GenBank/DDBJ whole genome shotgun (WGS) entry which is preliminary data.</text>
</comment>
<dbReference type="Proteomes" id="UP000800235">
    <property type="component" value="Unassembled WGS sequence"/>
</dbReference>
<evidence type="ECO:0000313" key="1">
    <source>
        <dbReference type="EMBL" id="KAF2431924.1"/>
    </source>
</evidence>
<dbReference type="Pfam" id="PF26146">
    <property type="entry name" value="PI-PLC_X"/>
    <property type="match status" value="1"/>
</dbReference>
<dbReference type="OrthoDB" id="7984201at2759"/>
<dbReference type="InterPro" id="IPR051057">
    <property type="entry name" value="PI-PLC_domain"/>
</dbReference>
<reference evidence="1" key="1">
    <citation type="journal article" date="2020" name="Stud. Mycol.">
        <title>101 Dothideomycetes genomes: a test case for predicting lifestyles and emergence of pathogens.</title>
        <authorList>
            <person name="Haridas S."/>
            <person name="Albert R."/>
            <person name="Binder M."/>
            <person name="Bloem J."/>
            <person name="Labutti K."/>
            <person name="Salamov A."/>
            <person name="Andreopoulos B."/>
            <person name="Baker S."/>
            <person name="Barry K."/>
            <person name="Bills G."/>
            <person name="Bluhm B."/>
            <person name="Cannon C."/>
            <person name="Castanera R."/>
            <person name="Culley D."/>
            <person name="Daum C."/>
            <person name="Ezra D."/>
            <person name="Gonzalez J."/>
            <person name="Henrissat B."/>
            <person name="Kuo A."/>
            <person name="Liang C."/>
            <person name="Lipzen A."/>
            <person name="Lutzoni F."/>
            <person name="Magnuson J."/>
            <person name="Mondo S."/>
            <person name="Nolan M."/>
            <person name="Ohm R."/>
            <person name="Pangilinan J."/>
            <person name="Park H.-J."/>
            <person name="Ramirez L."/>
            <person name="Alfaro M."/>
            <person name="Sun H."/>
            <person name="Tritt A."/>
            <person name="Yoshinaga Y."/>
            <person name="Zwiers L.-H."/>
            <person name="Turgeon B."/>
            <person name="Goodwin S."/>
            <person name="Spatafora J."/>
            <person name="Crous P."/>
            <person name="Grigoriev I."/>
        </authorList>
    </citation>
    <scope>NUCLEOTIDE SEQUENCE</scope>
    <source>
        <strain evidence="1">CBS 130266</strain>
    </source>
</reference>
<dbReference type="PANTHER" id="PTHR13593">
    <property type="match status" value="1"/>
</dbReference>
<protein>
    <submittedName>
        <fullName evidence="1">PLC-like phosphodiesterase</fullName>
    </submittedName>
</protein>
<dbReference type="Gene3D" id="3.20.20.190">
    <property type="entry name" value="Phosphatidylinositol (PI) phosphodiesterase"/>
    <property type="match status" value="1"/>
</dbReference>
<sequence>MLLRKLWPAVLATRTIFGQSVIVITGTAATGTLSGDGVLPTGLTYASFSTTRTISQNTASSLTLSGSNGTATTNGTTSTGSLINLVGATSTTNGTATTTASQNARPTNTQACNNYVEFCDRSYANITEIAAHNSPFAVKRNAFSNQDYGVVDQLNDGIRMIQGQTHLENNTLFYCHTNCNLLNAGTVEAEFKKIADWVAAHPFDVVTLLIGNAGPGLIPLNDYIGPITNSGLLRYAYRPPKIPMALADWPTLGELILRQKRVVIWMDYAANQTAIDYILDEFSQMWETPYSPTNDAFPCNVDRPPGLAPRDASNRLYLANHNLNAQVSIPGMDSKFLIPNTAVINQTNSVRGPGSLGLMANNCETQWNRAPNFLLVDYYNRDGTDPGAVFRVAAAHNNVTYNRKCCGSAVSVASTGRPIPLMQMLATSLIVLFVFTL</sequence>
<dbReference type="AlphaFoldDB" id="A0A9P4NVE1"/>
<dbReference type="SUPFAM" id="SSF51695">
    <property type="entry name" value="PLC-like phosphodiesterases"/>
    <property type="match status" value="1"/>
</dbReference>
<dbReference type="GO" id="GO:0006629">
    <property type="term" value="P:lipid metabolic process"/>
    <property type="evidence" value="ECO:0007669"/>
    <property type="project" value="InterPro"/>
</dbReference>
<gene>
    <name evidence="1" type="ORF">EJ08DRAFT_610111</name>
</gene>
<dbReference type="EMBL" id="MU007029">
    <property type="protein sequence ID" value="KAF2431924.1"/>
    <property type="molecule type" value="Genomic_DNA"/>
</dbReference>
<dbReference type="GO" id="GO:0008081">
    <property type="term" value="F:phosphoric diester hydrolase activity"/>
    <property type="evidence" value="ECO:0007669"/>
    <property type="project" value="InterPro"/>
</dbReference>
<dbReference type="PANTHER" id="PTHR13593:SF140">
    <property type="entry name" value="PLC-LIKE PHOSPHODIESTERASE"/>
    <property type="match status" value="1"/>
</dbReference>
<organism evidence="1 2">
    <name type="scientific">Tothia fuscella</name>
    <dbReference type="NCBI Taxonomy" id="1048955"/>
    <lineage>
        <taxon>Eukaryota</taxon>
        <taxon>Fungi</taxon>
        <taxon>Dikarya</taxon>
        <taxon>Ascomycota</taxon>
        <taxon>Pezizomycotina</taxon>
        <taxon>Dothideomycetes</taxon>
        <taxon>Pleosporomycetidae</taxon>
        <taxon>Venturiales</taxon>
        <taxon>Cylindrosympodiaceae</taxon>
        <taxon>Tothia</taxon>
    </lineage>
</organism>
<evidence type="ECO:0000313" key="2">
    <source>
        <dbReference type="Proteomes" id="UP000800235"/>
    </source>
</evidence>
<proteinExistence type="predicted"/>